<dbReference type="InParanoid" id="A0A4W3KJR3"/>
<name>A0A4W3KJR3_CALMI</name>
<evidence type="ECO:0008006" key="4">
    <source>
        <dbReference type="Google" id="ProtNLM"/>
    </source>
</evidence>
<evidence type="ECO:0000313" key="2">
    <source>
        <dbReference type="Ensembl" id="ENSCMIP00000048450.1"/>
    </source>
</evidence>
<keyword evidence="1" id="KW-0732">Signal</keyword>
<reference evidence="2" key="4">
    <citation type="submission" date="2025-08" db="UniProtKB">
        <authorList>
            <consortium name="Ensembl"/>
        </authorList>
    </citation>
    <scope>IDENTIFICATION</scope>
</reference>
<reference evidence="3" key="2">
    <citation type="journal article" date="2007" name="PLoS Biol.">
        <title>Survey sequencing and comparative analysis of the elephant shark (Callorhinchus milii) genome.</title>
        <authorList>
            <person name="Venkatesh B."/>
            <person name="Kirkness E.F."/>
            <person name="Loh Y.H."/>
            <person name="Halpern A.L."/>
            <person name="Lee A.P."/>
            <person name="Johnson J."/>
            <person name="Dandona N."/>
            <person name="Viswanathan L.D."/>
            <person name="Tay A."/>
            <person name="Venter J.C."/>
            <person name="Strausberg R.L."/>
            <person name="Brenner S."/>
        </authorList>
    </citation>
    <scope>NUCLEOTIDE SEQUENCE [LARGE SCALE GENOMIC DNA]</scope>
</reference>
<accession>A0A4W3KJR3</accession>
<reference evidence="3" key="1">
    <citation type="journal article" date="2006" name="Science">
        <title>Ancient noncoding elements conserved in the human genome.</title>
        <authorList>
            <person name="Venkatesh B."/>
            <person name="Kirkness E.F."/>
            <person name="Loh Y.H."/>
            <person name="Halpern A.L."/>
            <person name="Lee A.P."/>
            <person name="Johnson J."/>
            <person name="Dandona N."/>
            <person name="Viswanathan L.D."/>
            <person name="Tay A."/>
            <person name="Venter J.C."/>
            <person name="Strausberg R.L."/>
            <person name="Brenner S."/>
        </authorList>
    </citation>
    <scope>NUCLEOTIDE SEQUENCE [LARGE SCALE GENOMIC DNA]</scope>
</reference>
<evidence type="ECO:0000256" key="1">
    <source>
        <dbReference type="SAM" id="SignalP"/>
    </source>
</evidence>
<reference evidence="2" key="5">
    <citation type="submission" date="2025-09" db="UniProtKB">
        <authorList>
            <consortium name="Ensembl"/>
        </authorList>
    </citation>
    <scope>IDENTIFICATION</scope>
</reference>
<organism evidence="2 3">
    <name type="scientific">Callorhinchus milii</name>
    <name type="common">Ghost shark</name>
    <dbReference type="NCBI Taxonomy" id="7868"/>
    <lineage>
        <taxon>Eukaryota</taxon>
        <taxon>Metazoa</taxon>
        <taxon>Chordata</taxon>
        <taxon>Craniata</taxon>
        <taxon>Vertebrata</taxon>
        <taxon>Chondrichthyes</taxon>
        <taxon>Holocephali</taxon>
        <taxon>Chimaeriformes</taxon>
        <taxon>Callorhinchidae</taxon>
        <taxon>Callorhinchus</taxon>
    </lineage>
</organism>
<proteinExistence type="predicted"/>
<dbReference type="AlphaFoldDB" id="A0A4W3KJR3"/>
<protein>
    <recommendedName>
        <fullName evidence="4">Secreted protein</fullName>
    </recommendedName>
</protein>
<dbReference type="Proteomes" id="UP000314986">
    <property type="component" value="Unassembled WGS sequence"/>
</dbReference>
<reference evidence="3" key="3">
    <citation type="journal article" date="2014" name="Nature">
        <title>Elephant shark genome provides unique insights into gnathostome evolution.</title>
        <authorList>
            <consortium name="International Elephant Shark Genome Sequencing Consortium"/>
            <person name="Venkatesh B."/>
            <person name="Lee A.P."/>
            <person name="Ravi V."/>
            <person name="Maurya A.K."/>
            <person name="Lian M.M."/>
            <person name="Swann J.B."/>
            <person name="Ohta Y."/>
            <person name="Flajnik M.F."/>
            <person name="Sutoh Y."/>
            <person name="Kasahara M."/>
            <person name="Hoon S."/>
            <person name="Gangu V."/>
            <person name="Roy S.W."/>
            <person name="Irimia M."/>
            <person name="Korzh V."/>
            <person name="Kondrychyn I."/>
            <person name="Lim Z.W."/>
            <person name="Tay B.H."/>
            <person name="Tohari S."/>
            <person name="Kong K.W."/>
            <person name="Ho S."/>
            <person name="Lorente-Galdos B."/>
            <person name="Quilez J."/>
            <person name="Marques-Bonet T."/>
            <person name="Raney B.J."/>
            <person name="Ingham P.W."/>
            <person name="Tay A."/>
            <person name="Hillier L.W."/>
            <person name="Minx P."/>
            <person name="Boehm T."/>
            <person name="Wilson R.K."/>
            <person name="Brenner S."/>
            <person name="Warren W.C."/>
        </authorList>
    </citation>
    <scope>NUCLEOTIDE SEQUENCE [LARGE SCALE GENOMIC DNA]</scope>
</reference>
<feature type="chain" id="PRO_5021334037" description="Secreted protein" evidence="1">
    <location>
        <begin position="21"/>
        <end position="76"/>
    </location>
</feature>
<feature type="signal peptide" evidence="1">
    <location>
        <begin position="1"/>
        <end position="20"/>
    </location>
</feature>
<evidence type="ECO:0000313" key="3">
    <source>
        <dbReference type="Proteomes" id="UP000314986"/>
    </source>
</evidence>
<sequence length="76" mass="8427">MLLQFAHLKILLFAAPSVTLLLLPSSPPDPDTLIRSKFLTIQCLGISSGRETHYTNVICCCFRFKPTIRTQAHGPS</sequence>
<dbReference type="Ensembl" id="ENSCMIT00000049126.1">
    <property type="protein sequence ID" value="ENSCMIP00000048450.1"/>
    <property type="gene ID" value="ENSCMIG00000019808.1"/>
</dbReference>
<keyword evidence="3" id="KW-1185">Reference proteome</keyword>